<sequence>MTCLLHINYNRTKVENQCGVIPKLQINLKTMTKFSRTQKFTKANIANVPQDKAIIYKIKSKDGENLYTGIAGRGRSQDRLIEHKDIKKEQIPEGTRFQYAQVKTKDRAHQIEKSIIKKEQPEHNEQHK</sequence>
<feature type="compositionally biased region" description="Basic and acidic residues" evidence="1">
    <location>
        <begin position="103"/>
        <end position="128"/>
    </location>
</feature>
<gene>
    <name evidence="3" type="ORF">UX53_C0030G0012</name>
</gene>
<feature type="domain" description="GIY-YIG" evidence="2">
    <location>
        <begin position="51"/>
        <end position="125"/>
    </location>
</feature>
<evidence type="ECO:0000259" key="2">
    <source>
        <dbReference type="PROSITE" id="PS50164"/>
    </source>
</evidence>
<organism evidence="3 4">
    <name type="scientific">Candidatus Azambacteria bacterium GW2011_GWB2_46_37</name>
    <dbReference type="NCBI Taxonomy" id="1618618"/>
    <lineage>
        <taxon>Bacteria</taxon>
        <taxon>Candidatus Azamiibacteriota</taxon>
    </lineage>
</organism>
<dbReference type="Proteomes" id="UP000033818">
    <property type="component" value="Unassembled WGS sequence"/>
</dbReference>
<evidence type="ECO:0000313" key="4">
    <source>
        <dbReference type="Proteomes" id="UP000033818"/>
    </source>
</evidence>
<dbReference type="PROSITE" id="PS50164">
    <property type="entry name" value="GIY_YIG"/>
    <property type="match status" value="1"/>
</dbReference>
<dbReference type="SUPFAM" id="SSF82771">
    <property type="entry name" value="GIY-YIG endonuclease"/>
    <property type="match status" value="1"/>
</dbReference>
<evidence type="ECO:0000256" key="1">
    <source>
        <dbReference type="SAM" id="MobiDB-lite"/>
    </source>
</evidence>
<dbReference type="InterPro" id="IPR000305">
    <property type="entry name" value="GIY-YIG_endonuc"/>
</dbReference>
<dbReference type="EMBL" id="LCMO01000030">
    <property type="protein sequence ID" value="KKU38486.1"/>
    <property type="molecule type" value="Genomic_DNA"/>
</dbReference>
<evidence type="ECO:0000313" key="3">
    <source>
        <dbReference type="EMBL" id="KKU38486.1"/>
    </source>
</evidence>
<name>A0A0G1Q038_9BACT</name>
<reference evidence="3 4" key="1">
    <citation type="journal article" date="2015" name="Nature">
        <title>rRNA introns, odd ribosomes, and small enigmatic genomes across a large radiation of phyla.</title>
        <authorList>
            <person name="Brown C.T."/>
            <person name="Hug L.A."/>
            <person name="Thomas B.C."/>
            <person name="Sharon I."/>
            <person name="Castelle C.J."/>
            <person name="Singh A."/>
            <person name="Wilkins M.J."/>
            <person name="Williams K.H."/>
            <person name="Banfield J.F."/>
        </authorList>
    </citation>
    <scope>NUCLEOTIDE SEQUENCE [LARGE SCALE GENOMIC DNA]</scope>
</reference>
<accession>A0A0G1Q038</accession>
<protein>
    <recommendedName>
        <fullName evidence="2">GIY-YIG domain-containing protein</fullName>
    </recommendedName>
</protein>
<comment type="caution">
    <text evidence="3">The sequence shown here is derived from an EMBL/GenBank/DDBJ whole genome shotgun (WGS) entry which is preliminary data.</text>
</comment>
<dbReference type="Gene3D" id="3.40.1440.10">
    <property type="entry name" value="GIY-YIG endonuclease"/>
    <property type="match status" value="1"/>
</dbReference>
<proteinExistence type="predicted"/>
<dbReference type="AlphaFoldDB" id="A0A0G1Q038"/>
<dbReference type="InterPro" id="IPR035901">
    <property type="entry name" value="GIY-YIG_endonuc_sf"/>
</dbReference>
<feature type="region of interest" description="Disordered" evidence="1">
    <location>
        <begin position="101"/>
        <end position="128"/>
    </location>
</feature>